<evidence type="ECO:0000313" key="1">
    <source>
        <dbReference type="EMBL" id="MQM15974.1"/>
    </source>
</evidence>
<sequence length="91" mass="10575">MESNSMLHHWHIRNVSNFRMVSGSKSKISKINFLEPSRWNLAIVADSRQISTTVAASVRFRLPPPNSDDGRRYLDFPLHQVSVRQKKKKSR</sequence>
<comment type="caution">
    <text evidence="1">The sequence shown here is derived from an EMBL/GenBank/DDBJ whole genome shotgun (WGS) entry which is preliminary data.</text>
</comment>
<dbReference type="Proteomes" id="UP000652761">
    <property type="component" value="Unassembled WGS sequence"/>
</dbReference>
<name>A0A843X9E4_COLES</name>
<accession>A0A843X9E4</accession>
<reference evidence="1" key="1">
    <citation type="submission" date="2017-07" db="EMBL/GenBank/DDBJ databases">
        <title>Taro Niue Genome Assembly and Annotation.</title>
        <authorList>
            <person name="Atibalentja N."/>
            <person name="Keating K."/>
            <person name="Fields C.J."/>
        </authorList>
    </citation>
    <scope>NUCLEOTIDE SEQUENCE</scope>
    <source>
        <strain evidence="1">Niue_2</strain>
        <tissue evidence="1">Leaf</tissue>
    </source>
</reference>
<protein>
    <submittedName>
        <fullName evidence="1">Uncharacterized protein</fullName>
    </submittedName>
</protein>
<gene>
    <name evidence="1" type="ORF">Taro_048927</name>
</gene>
<keyword evidence="2" id="KW-1185">Reference proteome</keyword>
<evidence type="ECO:0000313" key="2">
    <source>
        <dbReference type="Proteomes" id="UP000652761"/>
    </source>
</evidence>
<organism evidence="1 2">
    <name type="scientific">Colocasia esculenta</name>
    <name type="common">Wild taro</name>
    <name type="synonym">Arum esculentum</name>
    <dbReference type="NCBI Taxonomy" id="4460"/>
    <lineage>
        <taxon>Eukaryota</taxon>
        <taxon>Viridiplantae</taxon>
        <taxon>Streptophyta</taxon>
        <taxon>Embryophyta</taxon>
        <taxon>Tracheophyta</taxon>
        <taxon>Spermatophyta</taxon>
        <taxon>Magnoliopsida</taxon>
        <taxon>Liliopsida</taxon>
        <taxon>Araceae</taxon>
        <taxon>Aroideae</taxon>
        <taxon>Colocasieae</taxon>
        <taxon>Colocasia</taxon>
    </lineage>
</organism>
<dbReference type="AlphaFoldDB" id="A0A843X9E4"/>
<proteinExistence type="predicted"/>
<dbReference type="EMBL" id="NMUH01006775">
    <property type="protein sequence ID" value="MQM15974.1"/>
    <property type="molecule type" value="Genomic_DNA"/>
</dbReference>